<organism evidence="1 2">
    <name type="scientific">Cirrhinus molitorella</name>
    <name type="common">mud carp</name>
    <dbReference type="NCBI Taxonomy" id="172907"/>
    <lineage>
        <taxon>Eukaryota</taxon>
        <taxon>Metazoa</taxon>
        <taxon>Chordata</taxon>
        <taxon>Craniata</taxon>
        <taxon>Vertebrata</taxon>
        <taxon>Euteleostomi</taxon>
        <taxon>Actinopterygii</taxon>
        <taxon>Neopterygii</taxon>
        <taxon>Teleostei</taxon>
        <taxon>Ostariophysi</taxon>
        <taxon>Cypriniformes</taxon>
        <taxon>Cyprinidae</taxon>
        <taxon>Labeoninae</taxon>
        <taxon>Labeonini</taxon>
        <taxon>Cirrhinus</taxon>
    </lineage>
</organism>
<accession>A0ABR3LI05</accession>
<sequence>MCGGALNDEFLYSLDYFLFWRALAPRAMAAALLPQEVGSDQLMERNLNPSCQALMRLYNTGTRSDSALLGTLPYALFDREHVVRVIVGAESKK</sequence>
<evidence type="ECO:0000313" key="1">
    <source>
        <dbReference type="EMBL" id="KAL1252508.1"/>
    </source>
</evidence>
<comment type="caution">
    <text evidence="1">The sequence shown here is derived from an EMBL/GenBank/DDBJ whole genome shotgun (WGS) entry which is preliminary data.</text>
</comment>
<reference evidence="1 2" key="1">
    <citation type="submission" date="2023-09" db="EMBL/GenBank/DDBJ databases">
        <authorList>
            <person name="Wang M."/>
        </authorList>
    </citation>
    <scope>NUCLEOTIDE SEQUENCE [LARGE SCALE GENOMIC DNA]</scope>
    <source>
        <strain evidence="1">GT-2023</strain>
        <tissue evidence="1">Liver</tissue>
    </source>
</reference>
<dbReference type="Proteomes" id="UP001558613">
    <property type="component" value="Unassembled WGS sequence"/>
</dbReference>
<protein>
    <submittedName>
        <fullName evidence="1">Uncharacterized protein</fullName>
    </submittedName>
</protein>
<keyword evidence="2" id="KW-1185">Reference proteome</keyword>
<dbReference type="EMBL" id="JAYMGO010000021">
    <property type="protein sequence ID" value="KAL1252508.1"/>
    <property type="molecule type" value="Genomic_DNA"/>
</dbReference>
<gene>
    <name evidence="1" type="ORF">QQF64_017201</name>
</gene>
<proteinExistence type="predicted"/>
<evidence type="ECO:0000313" key="2">
    <source>
        <dbReference type="Proteomes" id="UP001558613"/>
    </source>
</evidence>
<name>A0ABR3LI05_9TELE</name>